<dbReference type="Gene3D" id="3.40.50.300">
    <property type="entry name" value="P-loop containing nucleotide triphosphate hydrolases"/>
    <property type="match status" value="1"/>
</dbReference>
<dbReference type="PANTHER" id="PTHR45821">
    <property type="entry name" value="SNF2 DOMAIN-CONTAINING PROTEIN CLASSY 2-RELATED"/>
    <property type="match status" value="1"/>
</dbReference>
<dbReference type="OrthoDB" id="2020972at2759"/>
<keyword evidence="8" id="KW-0067">ATP-binding</keyword>
<dbReference type="Pfam" id="PF00176">
    <property type="entry name" value="SNF2-rel_dom"/>
    <property type="match status" value="1"/>
</dbReference>
<dbReference type="GO" id="GO:0005524">
    <property type="term" value="F:ATP binding"/>
    <property type="evidence" value="ECO:0007669"/>
    <property type="project" value="UniProtKB-KW"/>
</dbReference>
<dbReference type="Proteomes" id="UP000631114">
    <property type="component" value="Unassembled WGS sequence"/>
</dbReference>
<accession>A0A835ITB6</accession>
<dbReference type="SMART" id="SM00490">
    <property type="entry name" value="HELICc"/>
    <property type="match status" value="1"/>
</dbReference>
<evidence type="ECO:0000256" key="8">
    <source>
        <dbReference type="ARBA" id="ARBA00022840"/>
    </source>
</evidence>
<dbReference type="PROSITE" id="PS51192">
    <property type="entry name" value="HELICASE_ATP_BIND_1"/>
    <property type="match status" value="1"/>
</dbReference>
<gene>
    <name evidence="14" type="ORF">IFM89_005253</name>
</gene>
<evidence type="ECO:0000256" key="11">
    <source>
        <dbReference type="SAM" id="MobiDB-lite"/>
    </source>
</evidence>
<dbReference type="SUPFAM" id="SSF52540">
    <property type="entry name" value="P-loop containing nucleoside triphosphate hydrolases"/>
    <property type="match status" value="2"/>
</dbReference>
<dbReference type="CDD" id="cd18793">
    <property type="entry name" value="SF2_C_SNF"/>
    <property type="match status" value="1"/>
</dbReference>
<evidence type="ECO:0000313" key="15">
    <source>
        <dbReference type="Proteomes" id="UP000631114"/>
    </source>
</evidence>
<dbReference type="GO" id="GO:0046872">
    <property type="term" value="F:metal ion binding"/>
    <property type="evidence" value="ECO:0007669"/>
    <property type="project" value="UniProtKB-KW"/>
</dbReference>
<dbReference type="GO" id="GO:0004386">
    <property type="term" value="F:helicase activity"/>
    <property type="evidence" value="ECO:0007669"/>
    <property type="project" value="UniProtKB-KW"/>
</dbReference>
<dbReference type="Gene3D" id="1.10.287.990">
    <property type="entry name" value="Fe,Mn superoxide dismutase (SOD) domain"/>
    <property type="match status" value="1"/>
</dbReference>
<evidence type="ECO:0000256" key="5">
    <source>
        <dbReference type="ARBA" id="ARBA00022741"/>
    </source>
</evidence>
<keyword evidence="15" id="KW-1185">Reference proteome</keyword>
<feature type="domain" description="Helicase ATP-binding" evidence="12">
    <location>
        <begin position="540"/>
        <end position="738"/>
    </location>
</feature>
<dbReference type="Pfam" id="PF00081">
    <property type="entry name" value="Sod_Fe_N"/>
    <property type="match status" value="1"/>
</dbReference>
<evidence type="ECO:0000256" key="10">
    <source>
        <dbReference type="ARBA" id="ARBA00023242"/>
    </source>
</evidence>
<feature type="compositionally biased region" description="Basic and acidic residues" evidence="11">
    <location>
        <begin position="292"/>
        <end position="309"/>
    </location>
</feature>
<evidence type="ECO:0000256" key="9">
    <source>
        <dbReference type="ARBA" id="ARBA00023002"/>
    </source>
</evidence>
<evidence type="ECO:0000256" key="4">
    <source>
        <dbReference type="ARBA" id="ARBA00022723"/>
    </source>
</evidence>
<keyword evidence="10" id="KW-0539">Nucleus</keyword>
<name>A0A835ITB6_9MAGN</name>
<evidence type="ECO:0000313" key="14">
    <source>
        <dbReference type="EMBL" id="KAF9623746.1"/>
    </source>
</evidence>
<dbReference type="GO" id="GO:0080188">
    <property type="term" value="P:gene silencing by siRNA-directed DNA methylation"/>
    <property type="evidence" value="ECO:0007669"/>
    <property type="project" value="InterPro"/>
</dbReference>
<keyword evidence="9" id="KW-0560">Oxidoreductase</keyword>
<protein>
    <recommendedName>
        <fullName evidence="3">superoxide dismutase</fullName>
        <ecNumber evidence="3">1.15.1.1</ecNumber>
    </recommendedName>
</protein>
<dbReference type="GO" id="GO:0004784">
    <property type="term" value="F:superoxide dismutase activity"/>
    <property type="evidence" value="ECO:0007669"/>
    <property type="project" value="UniProtKB-EC"/>
</dbReference>
<dbReference type="InterPro" id="IPR027417">
    <property type="entry name" value="P-loop_NTPase"/>
</dbReference>
<feature type="compositionally biased region" description="Acidic residues" evidence="11">
    <location>
        <begin position="77"/>
        <end position="93"/>
    </location>
</feature>
<keyword evidence="5" id="KW-0547">Nucleotide-binding</keyword>
<dbReference type="InterPro" id="IPR001650">
    <property type="entry name" value="Helicase_C-like"/>
</dbReference>
<feature type="domain" description="Helicase C-terminal" evidence="13">
    <location>
        <begin position="887"/>
        <end position="1048"/>
    </location>
</feature>
<dbReference type="InterPro" id="IPR038718">
    <property type="entry name" value="SNF2-like_sf"/>
</dbReference>
<keyword evidence="4" id="KW-0479">Metal-binding</keyword>
<proteinExistence type="inferred from homology"/>
<comment type="similarity">
    <text evidence="2">Belongs to the iron/manganese superoxide dismutase family.</text>
</comment>
<dbReference type="EC" id="1.15.1.1" evidence="3"/>
<dbReference type="SUPFAM" id="SSF46609">
    <property type="entry name" value="Fe,Mn superoxide dismutase (SOD), N-terminal domain"/>
    <property type="match status" value="1"/>
</dbReference>
<evidence type="ECO:0000259" key="12">
    <source>
        <dbReference type="PROSITE" id="PS51192"/>
    </source>
</evidence>
<comment type="subcellular location">
    <subcellularLocation>
        <location evidence="1">Nucleus</location>
    </subcellularLocation>
</comment>
<dbReference type="InterPro" id="IPR036324">
    <property type="entry name" value="Mn/Fe_SOD_N_sf"/>
</dbReference>
<feature type="non-terminal residue" evidence="14">
    <location>
        <position position="1160"/>
    </location>
</feature>
<dbReference type="InterPro" id="IPR000330">
    <property type="entry name" value="SNF2_N"/>
</dbReference>
<evidence type="ECO:0000256" key="7">
    <source>
        <dbReference type="ARBA" id="ARBA00022806"/>
    </source>
</evidence>
<dbReference type="InterPro" id="IPR044567">
    <property type="entry name" value="CLSY/DRD1"/>
</dbReference>
<keyword evidence="7" id="KW-0347">Helicase</keyword>
<organism evidence="14 15">
    <name type="scientific">Coptis chinensis</name>
    <dbReference type="NCBI Taxonomy" id="261450"/>
    <lineage>
        <taxon>Eukaryota</taxon>
        <taxon>Viridiplantae</taxon>
        <taxon>Streptophyta</taxon>
        <taxon>Embryophyta</taxon>
        <taxon>Tracheophyta</taxon>
        <taxon>Spermatophyta</taxon>
        <taxon>Magnoliopsida</taxon>
        <taxon>Ranunculales</taxon>
        <taxon>Ranunculaceae</taxon>
        <taxon>Coptidoideae</taxon>
        <taxon>Coptis</taxon>
    </lineage>
</organism>
<feature type="region of interest" description="Disordered" evidence="11">
    <location>
        <begin position="286"/>
        <end position="309"/>
    </location>
</feature>
<dbReference type="PANTHER" id="PTHR45821:SF5">
    <property type="entry name" value="SNF2 DOMAIN-CONTAINING PROTEIN CLASSY 4"/>
    <property type="match status" value="1"/>
</dbReference>
<dbReference type="InterPro" id="IPR014001">
    <property type="entry name" value="Helicase_ATP-bd"/>
</dbReference>
<evidence type="ECO:0000256" key="3">
    <source>
        <dbReference type="ARBA" id="ARBA00012682"/>
    </source>
</evidence>
<dbReference type="Pfam" id="PF00271">
    <property type="entry name" value="Helicase_C"/>
    <property type="match status" value="1"/>
</dbReference>
<evidence type="ECO:0000256" key="1">
    <source>
        <dbReference type="ARBA" id="ARBA00004123"/>
    </source>
</evidence>
<dbReference type="AlphaFoldDB" id="A0A835ITB6"/>
<dbReference type="PROSITE" id="PS51194">
    <property type="entry name" value="HELICASE_CTER"/>
    <property type="match status" value="1"/>
</dbReference>
<comment type="caution">
    <text evidence="14">The sequence shown here is derived from an EMBL/GenBank/DDBJ whole genome shotgun (WGS) entry which is preliminary data.</text>
</comment>
<feature type="compositionally biased region" description="Basic residues" evidence="11">
    <location>
        <begin position="26"/>
        <end position="36"/>
    </location>
</feature>
<dbReference type="InterPro" id="IPR019831">
    <property type="entry name" value="Mn/Fe_SOD_N"/>
</dbReference>
<evidence type="ECO:0000256" key="2">
    <source>
        <dbReference type="ARBA" id="ARBA00008714"/>
    </source>
</evidence>
<dbReference type="SMART" id="SM00487">
    <property type="entry name" value="DEXDc"/>
    <property type="match status" value="1"/>
</dbReference>
<dbReference type="InterPro" id="IPR049730">
    <property type="entry name" value="SNF2/RAD54-like_C"/>
</dbReference>
<keyword evidence="6" id="KW-0378">Hydrolase</keyword>
<sequence>KQGGTPAGSSRAGVIELSDDDEEVWKKKKGGGGRGKRGFDNGKKFGRLNGKVIPSSSSEDVYVIKDDEFPYVVGGDSNDESEEMEEDNDDSNDEEYRACSDDRDDDEEDVERYVVDSDEGTIWSRIGRKNVQGRKKGFREAYKERKAFKNNDWFSKGGENDREKDYDDAAGFRRRCFRRGKIFVVEIEYTDLSCAGDNVDIEEGSSGDNVDIDAVGDKLDSDKVGGCDDADIGEGIHSDHVAVDNGGDIDIDNDHGEIGVTKEVHLGMSRKRRNLGTSSDKVTLRSSSKSWFRNDGEQGKRHERGPELKKRCLEKVKSADGNHQNEESVLPNGGINKLIISSTLELKRPSLWRKQKKKNTLKCSGLNMILLLPLHPVTLAPLKLLLQILPMKLTSFHDLLQVDTEDADESSVELDPSTTCCYGKQGKHDLVIDDEVGIKCRFCSFVHLEMKYVLPPLETQHYERLLKKNSADERDLSMWEDLHFDDASGDSQVSSDPGKGTVWNIFPRIRESMYHHQQEGFEFLWKNIAGGLNIENLRNSPPPDHIGGCVISHAPGTGKTFLTIAFLRSYMEIFKESRAVIMVPASMLLTWEEEFKKWKIDIPFHNLNSWDFTGREDRMAHKLIQGKNRNNKWTRLVKLLSWSKEKSVLGISYNLFEKHAGDRFVNGRNKEKVEMRRILLEKPGLLVFDEGHTPRNKHSLIWKALGNVKTDKRIILSGTPFQNNFDELYNTLCLVRPKFAEKFFPKTPNIRQAKSDLRSQDARRLWASLTNSIGKDDDQSLLDPLRSLIDPFVHVHRGSILKENLPGLRDRVIVLVPTPLQRELLEELGKIQNPLELEHSVSLASVHPSLFLDCRCSKSENPFMDKVSSAELRLEPAQGAKTRFLMELIRLCEVLKEKVLVFSQFKAPFCIIKDQLNHHFNWTEGEEVLKMDGNLDMKSRQSLINLFNDPCSKAKVLLASTKTCREGISLIGASRVVLLDVVWNPSVERQAISRAYRLGQKKVVYTYRLLTSGTMEESKYDRQEDCWCTYELVFEFACSTASLLEKLTQLQQMNPEQTKRKCSQKKTCDSVITAQFELRPPPYPLNSLEPHMSSETLEYHWGKHHRAYVENLNRQVVGTELDGMTLEDIILLTYNRGDPLPAFNNAAQKDLNRKMLKHSL</sequence>
<evidence type="ECO:0000259" key="13">
    <source>
        <dbReference type="PROSITE" id="PS51194"/>
    </source>
</evidence>
<evidence type="ECO:0000256" key="6">
    <source>
        <dbReference type="ARBA" id="ARBA00022801"/>
    </source>
</evidence>
<dbReference type="GO" id="GO:0005634">
    <property type="term" value="C:nucleus"/>
    <property type="evidence" value="ECO:0007669"/>
    <property type="project" value="UniProtKB-SubCell"/>
</dbReference>
<dbReference type="EMBL" id="JADFTS010000001">
    <property type="protein sequence ID" value="KAF9623746.1"/>
    <property type="molecule type" value="Genomic_DNA"/>
</dbReference>
<feature type="region of interest" description="Disordered" evidence="11">
    <location>
        <begin position="1"/>
        <end position="109"/>
    </location>
</feature>
<dbReference type="Gene3D" id="3.40.50.10810">
    <property type="entry name" value="Tandem AAA-ATPase domain"/>
    <property type="match status" value="1"/>
</dbReference>
<reference evidence="14 15" key="1">
    <citation type="submission" date="2020-10" db="EMBL/GenBank/DDBJ databases">
        <title>The Coptis chinensis genome and diversification of protoberbering-type alkaloids.</title>
        <authorList>
            <person name="Wang B."/>
            <person name="Shu S."/>
            <person name="Song C."/>
            <person name="Liu Y."/>
        </authorList>
    </citation>
    <scope>NUCLEOTIDE SEQUENCE [LARGE SCALE GENOMIC DNA]</scope>
    <source>
        <strain evidence="14">HL-2020</strain>
        <tissue evidence="14">Leaf</tissue>
    </source>
</reference>
<dbReference type="GO" id="GO:0016787">
    <property type="term" value="F:hydrolase activity"/>
    <property type="evidence" value="ECO:0007669"/>
    <property type="project" value="UniProtKB-KW"/>
</dbReference>